<dbReference type="SMART" id="SM00422">
    <property type="entry name" value="HTH_MERR"/>
    <property type="match status" value="1"/>
</dbReference>
<dbReference type="PROSITE" id="PS50937">
    <property type="entry name" value="HTH_MERR_2"/>
    <property type="match status" value="1"/>
</dbReference>
<dbReference type="CDD" id="cd04776">
    <property type="entry name" value="HTH_GnyR"/>
    <property type="match status" value="1"/>
</dbReference>
<gene>
    <name evidence="4" type="ORF">LCGC14_0005920</name>
</gene>
<dbReference type="EMBL" id="LAZR01000001">
    <property type="protein sequence ID" value="KKO12577.1"/>
    <property type="molecule type" value="Genomic_DNA"/>
</dbReference>
<protein>
    <recommendedName>
        <fullName evidence="3">HTH merR-type domain-containing protein</fullName>
    </recommendedName>
</protein>
<dbReference type="InterPro" id="IPR000551">
    <property type="entry name" value="MerR-type_HTH_dom"/>
</dbReference>
<organism evidence="4">
    <name type="scientific">marine sediment metagenome</name>
    <dbReference type="NCBI Taxonomy" id="412755"/>
    <lineage>
        <taxon>unclassified sequences</taxon>
        <taxon>metagenomes</taxon>
        <taxon>ecological metagenomes</taxon>
    </lineage>
</organism>
<reference evidence="4" key="1">
    <citation type="journal article" date="2015" name="Nature">
        <title>Complex archaea that bridge the gap between prokaryotes and eukaryotes.</title>
        <authorList>
            <person name="Spang A."/>
            <person name="Saw J.H."/>
            <person name="Jorgensen S.L."/>
            <person name="Zaremba-Niedzwiedzka K."/>
            <person name="Martijn J."/>
            <person name="Lind A.E."/>
            <person name="van Eijk R."/>
            <person name="Schleper C."/>
            <person name="Guy L."/>
            <person name="Ettema T.J."/>
        </authorList>
    </citation>
    <scope>NUCLEOTIDE SEQUENCE</scope>
</reference>
<feature type="domain" description="HTH merR-type" evidence="3">
    <location>
        <begin position="27"/>
        <end position="94"/>
    </location>
</feature>
<dbReference type="GO" id="GO:0003677">
    <property type="term" value="F:DNA binding"/>
    <property type="evidence" value="ECO:0007669"/>
    <property type="project" value="UniProtKB-KW"/>
</dbReference>
<evidence type="ECO:0000256" key="2">
    <source>
        <dbReference type="SAM" id="Coils"/>
    </source>
</evidence>
<dbReference type="PANTHER" id="PTHR30204:SF58">
    <property type="entry name" value="HTH-TYPE TRANSCRIPTIONAL REGULATOR YFMP"/>
    <property type="match status" value="1"/>
</dbReference>
<dbReference type="Pfam" id="PF13411">
    <property type="entry name" value="MerR_1"/>
    <property type="match status" value="1"/>
</dbReference>
<proteinExistence type="predicted"/>
<evidence type="ECO:0000259" key="3">
    <source>
        <dbReference type="PROSITE" id="PS50937"/>
    </source>
</evidence>
<accession>A0A0F9YJX7</accession>
<sequence>MPDTTRALSASFLRSNALDPLDDGLKTYTISQLAKEFDITTRAIRFYESEGLLTPEREGRNRLYSQRDHTRLKLILRGKRLGFSLDEIGEMFDLYDSATGELAQLRHVLDKIGERKQILKQQLEDIQLSLHEIKEFEAQCKHRLTQMRNNH</sequence>
<evidence type="ECO:0000256" key="1">
    <source>
        <dbReference type="ARBA" id="ARBA00023125"/>
    </source>
</evidence>
<dbReference type="PANTHER" id="PTHR30204">
    <property type="entry name" value="REDOX-CYCLING DRUG-SENSING TRANSCRIPTIONAL ACTIVATOR SOXR"/>
    <property type="match status" value="1"/>
</dbReference>
<keyword evidence="2" id="KW-0175">Coiled coil</keyword>
<comment type="caution">
    <text evidence="4">The sequence shown here is derived from an EMBL/GenBank/DDBJ whole genome shotgun (WGS) entry which is preliminary data.</text>
</comment>
<dbReference type="InterPro" id="IPR009061">
    <property type="entry name" value="DNA-bd_dom_put_sf"/>
</dbReference>
<dbReference type="AlphaFoldDB" id="A0A0F9YJX7"/>
<dbReference type="SUPFAM" id="SSF46955">
    <property type="entry name" value="Putative DNA-binding domain"/>
    <property type="match status" value="1"/>
</dbReference>
<feature type="coiled-coil region" evidence="2">
    <location>
        <begin position="102"/>
        <end position="139"/>
    </location>
</feature>
<evidence type="ECO:0000313" key="4">
    <source>
        <dbReference type="EMBL" id="KKO12577.1"/>
    </source>
</evidence>
<name>A0A0F9YJX7_9ZZZZ</name>
<keyword evidence="1" id="KW-0238">DNA-binding</keyword>
<dbReference type="GO" id="GO:0003700">
    <property type="term" value="F:DNA-binding transcription factor activity"/>
    <property type="evidence" value="ECO:0007669"/>
    <property type="project" value="InterPro"/>
</dbReference>
<dbReference type="InterPro" id="IPR047057">
    <property type="entry name" value="MerR_fam"/>
</dbReference>
<dbReference type="Gene3D" id="1.10.1660.10">
    <property type="match status" value="1"/>
</dbReference>